<keyword evidence="2" id="KW-1185">Reference proteome</keyword>
<protein>
    <submittedName>
        <fullName evidence="1">Uncharacterized protein</fullName>
    </submittedName>
</protein>
<accession>A0ABP5L1I8</accession>
<evidence type="ECO:0000313" key="2">
    <source>
        <dbReference type="Proteomes" id="UP001501771"/>
    </source>
</evidence>
<dbReference type="EMBL" id="BAAAQR010000001">
    <property type="protein sequence ID" value="GAA2138562.1"/>
    <property type="molecule type" value="Genomic_DNA"/>
</dbReference>
<dbReference type="Proteomes" id="UP001501771">
    <property type="component" value="Unassembled WGS sequence"/>
</dbReference>
<gene>
    <name evidence="1" type="ORF">GCM10009844_06660</name>
</gene>
<comment type="caution">
    <text evidence="1">The sequence shown here is derived from an EMBL/GenBank/DDBJ whole genome shotgun (WGS) entry which is preliminary data.</text>
</comment>
<sequence>MTVSGVERRPHENVATVLVDPAVLRDLEMHLMSLDLRLWPVATAPICADGPRRAFQIRRRMVESRRGSWDDAADWTPVWISFGESWYDGAEPLPWSAHRVLWQTLERYADHVRYRLGLGGVPRLDVPRERTA</sequence>
<reference evidence="2" key="1">
    <citation type="journal article" date="2019" name="Int. J. Syst. Evol. Microbiol.">
        <title>The Global Catalogue of Microorganisms (GCM) 10K type strain sequencing project: providing services to taxonomists for standard genome sequencing and annotation.</title>
        <authorList>
            <consortium name="The Broad Institute Genomics Platform"/>
            <consortium name="The Broad Institute Genome Sequencing Center for Infectious Disease"/>
            <person name="Wu L."/>
            <person name="Ma J."/>
        </authorList>
    </citation>
    <scope>NUCLEOTIDE SEQUENCE [LARGE SCALE GENOMIC DNA]</scope>
    <source>
        <strain evidence="2">JCM 16022</strain>
    </source>
</reference>
<name>A0ABP5L1I8_9ACTN</name>
<proteinExistence type="predicted"/>
<organism evidence="1 2">
    <name type="scientific">Nocardioides koreensis</name>
    <dbReference type="NCBI Taxonomy" id="433651"/>
    <lineage>
        <taxon>Bacteria</taxon>
        <taxon>Bacillati</taxon>
        <taxon>Actinomycetota</taxon>
        <taxon>Actinomycetes</taxon>
        <taxon>Propionibacteriales</taxon>
        <taxon>Nocardioidaceae</taxon>
        <taxon>Nocardioides</taxon>
    </lineage>
</organism>
<evidence type="ECO:0000313" key="1">
    <source>
        <dbReference type="EMBL" id="GAA2138562.1"/>
    </source>
</evidence>